<dbReference type="OrthoDB" id="2421681at2759"/>
<accession>A0A9N9KBC4</accession>
<protein>
    <submittedName>
        <fullName evidence="1">8823_t:CDS:1</fullName>
    </submittedName>
</protein>
<evidence type="ECO:0000313" key="2">
    <source>
        <dbReference type="Proteomes" id="UP000789405"/>
    </source>
</evidence>
<comment type="caution">
    <text evidence="1">The sequence shown here is derived from an EMBL/GenBank/DDBJ whole genome shotgun (WGS) entry which is preliminary data.</text>
</comment>
<evidence type="ECO:0000313" key="1">
    <source>
        <dbReference type="EMBL" id="CAG8820227.1"/>
    </source>
</evidence>
<sequence>IITQASKFNKEDLNLLNVRFQPVSKDHIISNEKDENFPKQYVCSKINKDMLDKAEFRC</sequence>
<proteinExistence type="predicted"/>
<gene>
    <name evidence="1" type="ORF">DERYTH_LOCUS26916</name>
</gene>
<feature type="non-terminal residue" evidence="1">
    <location>
        <position position="1"/>
    </location>
</feature>
<reference evidence="1" key="1">
    <citation type="submission" date="2021-06" db="EMBL/GenBank/DDBJ databases">
        <authorList>
            <person name="Kallberg Y."/>
            <person name="Tangrot J."/>
            <person name="Rosling A."/>
        </authorList>
    </citation>
    <scope>NUCLEOTIDE SEQUENCE</scope>
    <source>
        <strain evidence="1">MA453B</strain>
    </source>
</reference>
<dbReference type="Proteomes" id="UP000789405">
    <property type="component" value="Unassembled WGS sequence"/>
</dbReference>
<keyword evidence="2" id="KW-1185">Reference proteome</keyword>
<organism evidence="1 2">
    <name type="scientific">Dentiscutata erythropus</name>
    <dbReference type="NCBI Taxonomy" id="1348616"/>
    <lineage>
        <taxon>Eukaryota</taxon>
        <taxon>Fungi</taxon>
        <taxon>Fungi incertae sedis</taxon>
        <taxon>Mucoromycota</taxon>
        <taxon>Glomeromycotina</taxon>
        <taxon>Glomeromycetes</taxon>
        <taxon>Diversisporales</taxon>
        <taxon>Gigasporaceae</taxon>
        <taxon>Dentiscutata</taxon>
    </lineage>
</organism>
<dbReference type="AlphaFoldDB" id="A0A9N9KBC4"/>
<name>A0A9N9KBC4_9GLOM</name>
<dbReference type="EMBL" id="CAJVPY010059031">
    <property type="protein sequence ID" value="CAG8820227.1"/>
    <property type="molecule type" value="Genomic_DNA"/>
</dbReference>